<dbReference type="InterPro" id="IPR003599">
    <property type="entry name" value="Ig_sub"/>
</dbReference>
<evidence type="ECO:0000256" key="5">
    <source>
        <dbReference type="ARBA" id="ARBA00023136"/>
    </source>
</evidence>
<reference evidence="10 11" key="1">
    <citation type="journal article" date="2020" name="Nature">
        <title>Six reference-quality genomes reveal evolution of bat adaptations.</title>
        <authorList>
            <person name="Jebb D."/>
            <person name="Huang Z."/>
            <person name="Pippel M."/>
            <person name="Hughes G.M."/>
            <person name="Lavrichenko K."/>
            <person name="Devanna P."/>
            <person name="Winkler S."/>
            <person name="Jermiin L.S."/>
            <person name="Skirmuntt E.C."/>
            <person name="Katzourakis A."/>
            <person name="Burkitt-Gray L."/>
            <person name="Ray D.A."/>
            <person name="Sullivan K.A.M."/>
            <person name="Roscito J.G."/>
            <person name="Kirilenko B.M."/>
            <person name="Davalos L.M."/>
            <person name="Corthals A.P."/>
            <person name="Power M.L."/>
            <person name="Jones G."/>
            <person name="Ransome R.D."/>
            <person name="Dechmann D.K.N."/>
            <person name="Locatelli A.G."/>
            <person name="Puechmaille S.J."/>
            <person name="Fedrigo O."/>
            <person name="Jarvis E.D."/>
            <person name="Hiller M."/>
            <person name="Vernes S.C."/>
            <person name="Myers E.W."/>
            <person name="Teeling E.C."/>
        </authorList>
    </citation>
    <scope>NUCLEOTIDE SEQUENCE [LARGE SCALE GENOMIC DNA]</scope>
    <source>
        <strain evidence="10">MPipKuh1</strain>
        <tissue evidence="10">Flight muscle</tissue>
    </source>
</reference>
<dbReference type="SMART" id="SM00409">
    <property type="entry name" value="IG"/>
    <property type="match status" value="1"/>
</dbReference>
<keyword evidence="5" id="KW-0472">Membrane</keyword>
<sequence>MGPPLLLPLLLPLLPAASLQAGGSAECKLNPNFGVYQPEHLSAPEGGSIDIPFSFCYSWQLASDPKMSISWRWKDFHGKFIYNTTLPFTRENFKNRLFLNWTKGQTSGSLRISNLRREDETKYFFRVRLTTRDHGEQVWQSIEGTNLTITRGDPSLTLRRRTRTLGMKADGILYASLTLSSLASPSPPAPPGPLLPGSPQEETLYSTLKT</sequence>
<feature type="domain" description="Immunoglobulin" evidence="9">
    <location>
        <begin position="38"/>
        <end position="150"/>
    </location>
</feature>
<dbReference type="AlphaFoldDB" id="A0A7J7YYD3"/>
<accession>A0A7J7YYD3</accession>
<feature type="signal peptide" evidence="8">
    <location>
        <begin position="1"/>
        <end position="21"/>
    </location>
</feature>
<feature type="region of interest" description="Disordered" evidence="7">
    <location>
        <begin position="183"/>
        <end position="210"/>
    </location>
</feature>
<evidence type="ECO:0000256" key="4">
    <source>
        <dbReference type="ARBA" id="ARBA00022989"/>
    </source>
</evidence>
<dbReference type="Proteomes" id="UP000558488">
    <property type="component" value="Unassembled WGS sequence"/>
</dbReference>
<protein>
    <recommendedName>
        <fullName evidence="9">Immunoglobulin domain-containing protein</fullName>
    </recommendedName>
</protein>
<dbReference type="EMBL" id="JACAGB010000004">
    <property type="protein sequence ID" value="KAF6366849.1"/>
    <property type="molecule type" value="Genomic_DNA"/>
</dbReference>
<evidence type="ECO:0000256" key="8">
    <source>
        <dbReference type="SAM" id="SignalP"/>
    </source>
</evidence>
<comment type="caution">
    <text evidence="10">The sequence shown here is derived from an EMBL/GenBank/DDBJ whole genome shotgun (WGS) entry which is preliminary data.</text>
</comment>
<keyword evidence="2" id="KW-0812">Transmembrane</keyword>
<evidence type="ECO:0000256" key="3">
    <source>
        <dbReference type="ARBA" id="ARBA00022729"/>
    </source>
</evidence>
<evidence type="ECO:0000256" key="1">
    <source>
        <dbReference type="ARBA" id="ARBA00004479"/>
    </source>
</evidence>
<dbReference type="InterPro" id="IPR013783">
    <property type="entry name" value="Ig-like_fold"/>
</dbReference>
<proteinExistence type="predicted"/>
<feature type="compositionally biased region" description="Polar residues" evidence="7">
    <location>
        <begin position="200"/>
        <end position="210"/>
    </location>
</feature>
<dbReference type="FunFam" id="2.60.40.10:FF:000753">
    <property type="entry name" value="Paired immunoglobulin-like type 2 receptor alpha"/>
    <property type="match status" value="1"/>
</dbReference>
<keyword evidence="6" id="KW-0325">Glycoprotein</keyword>
<feature type="compositionally biased region" description="Pro residues" evidence="7">
    <location>
        <begin position="185"/>
        <end position="196"/>
    </location>
</feature>
<evidence type="ECO:0000256" key="7">
    <source>
        <dbReference type="SAM" id="MobiDB-lite"/>
    </source>
</evidence>
<dbReference type="Gene3D" id="2.60.40.10">
    <property type="entry name" value="Immunoglobulins"/>
    <property type="match status" value="1"/>
</dbReference>
<name>A0A7J7YYD3_PIPKU</name>
<dbReference type="Pfam" id="PF07686">
    <property type="entry name" value="V-set"/>
    <property type="match status" value="1"/>
</dbReference>
<keyword evidence="4" id="KW-1133">Transmembrane helix</keyword>
<evidence type="ECO:0000313" key="11">
    <source>
        <dbReference type="Proteomes" id="UP000558488"/>
    </source>
</evidence>
<evidence type="ECO:0000256" key="2">
    <source>
        <dbReference type="ARBA" id="ARBA00022692"/>
    </source>
</evidence>
<dbReference type="GO" id="GO:0042288">
    <property type="term" value="F:MHC class I protein binding"/>
    <property type="evidence" value="ECO:0007669"/>
    <property type="project" value="TreeGrafter"/>
</dbReference>
<gene>
    <name evidence="10" type="ORF">mPipKuh1_013548</name>
</gene>
<keyword evidence="3 8" id="KW-0732">Signal</keyword>
<dbReference type="PANTHER" id="PTHR15549">
    <property type="entry name" value="PAIRED IMMUNOGLOBULIN-LIKE TYPE 2 RECEPTOR"/>
    <property type="match status" value="1"/>
</dbReference>
<organism evidence="10 11">
    <name type="scientific">Pipistrellus kuhlii</name>
    <name type="common">Kuhl's pipistrelle</name>
    <dbReference type="NCBI Taxonomy" id="59472"/>
    <lineage>
        <taxon>Eukaryota</taxon>
        <taxon>Metazoa</taxon>
        <taxon>Chordata</taxon>
        <taxon>Craniata</taxon>
        <taxon>Vertebrata</taxon>
        <taxon>Euteleostomi</taxon>
        <taxon>Mammalia</taxon>
        <taxon>Eutheria</taxon>
        <taxon>Laurasiatheria</taxon>
        <taxon>Chiroptera</taxon>
        <taxon>Yangochiroptera</taxon>
        <taxon>Vespertilionidae</taxon>
        <taxon>Pipistrellus</taxon>
    </lineage>
</organism>
<keyword evidence="11" id="KW-1185">Reference proteome</keyword>
<evidence type="ECO:0000313" key="10">
    <source>
        <dbReference type="EMBL" id="KAF6366849.1"/>
    </source>
</evidence>
<comment type="subcellular location">
    <subcellularLocation>
        <location evidence="1">Membrane</location>
        <topology evidence="1">Single-pass type I membrane protein</topology>
    </subcellularLocation>
</comment>
<dbReference type="PANTHER" id="PTHR15549:SF26">
    <property type="entry name" value="AXIAL BUDDING PATTERN PROTEIN 2-RELATED"/>
    <property type="match status" value="1"/>
</dbReference>
<dbReference type="GO" id="GO:0005886">
    <property type="term" value="C:plasma membrane"/>
    <property type="evidence" value="ECO:0007669"/>
    <property type="project" value="UniProtKB-ARBA"/>
</dbReference>
<feature type="chain" id="PRO_5029565474" description="Immunoglobulin domain-containing protein" evidence="8">
    <location>
        <begin position="22"/>
        <end position="210"/>
    </location>
</feature>
<dbReference type="InterPro" id="IPR013106">
    <property type="entry name" value="Ig_V-set"/>
</dbReference>
<evidence type="ECO:0000259" key="9">
    <source>
        <dbReference type="SMART" id="SM00409"/>
    </source>
</evidence>
<dbReference type="InterPro" id="IPR051694">
    <property type="entry name" value="Immunoregulatory_rcpt-like"/>
</dbReference>
<dbReference type="SUPFAM" id="SSF48726">
    <property type="entry name" value="Immunoglobulin"/>
    <property type="match status" value="1"/>
</dbReference>
<evidence type="ECO:0000256" key="6">
    <source>
        <dbReference type="ARBA" id="ARBA00023180"/>
    </source>
</evidence>
<dbReference type="InterPro" id="IPR036179">
    <property type="entry name" value="Ig-like_dom_sf"/>
</dbReference>